<dbReference type="GO" id="GO:0003676">
    <property type="term" value="F:nucleic acid binding"/>
    <property type="evidence" value="ECO:0007669"/>
    <property type="project" value="InterPro"/>
</dbReference>
<evidence type="ECO:0000313" key="4">
    <source>
        <dbReference type="Proteomes" id="UP000887159"/>
    </source>
</evidence>
<gene>
    <name evidence="3" type="primary">ORF1_49</name>
    <name evidence="3" type="ORF">TNCV_2621331</name>
</gene>
<name>A0A8X7BHK4_TRICX</name>
<proteinExistence type="predicted"/>
<feature type="domain" description="CCHC-type" evidence="2">
    <location>
        <begin position="393"/>
        <end position="411"/>
    </location>
</feature>
<feature type="region of interest" description="Disordered" evidence="1">
    <location>
        <begin position="453"/>
        <end position="506"/>
    </location>
</feature>
<protein>
    <submittedName>
        <fullName evidence="3">Nucleic-acid-binding protein from transposon X-element</fullName>
    </submittedName>
</protein>
<dbReference type="Pfam" id="PF07530">
    <property type="entry name" value="PRE_C2HC"/>
    <property type="match status" value="1"/>
</dbReference>
<dbReference type="EMBL" id="BMAU01021401">
    <property type="protein sequence ID" value="GFY31996.1"/>
    <property type="molecule type" value="Genomic_DNA"/>
</dbReference>
<dbReference type="SMART" id="SM00343">
    <property type="entry name" value="ZnF_C2HC"/>
    <property type="match status" value="3"/>
</dbReference>
<dbReference type="GO" id="GO:0008270">
    <property type="term" value="F:zinc ion binding"/>
    <property type="evidence" value="ECO:0007669"/>
    <property type="project" value="InterPro"/>
</dbReference>
<dbReference type="InterPro" id="IPR001878">
    <property type="entry name" value="Znf_CCHC"/>
</dbReference>
<feature type="domain" description="CCHC-type" evidence="2">
    <location>
        <begin position="370"/>
        <end position="385"/>
    </location>
</feature>
<reference evidence="3" key="1">
    <citation type="submission" date="2020-08" db="EMBL/GenBank/DDBJ databases">
        <title>Multicomponent nature underlies the extraordinary mechanical properties of spider dragline silk.</title>
        <authorList>
            <person name="Kono N."/>
            <person name="Nakamura H."/>
            <person name="Mori M."/>
            <person name="Yoshida Y."/>
            <person name="Ohtoshi R."/>
            <person name="Malay A.D."/>
            <person name="Moran D.A.P."/>
            <person name="Tomita M."/>
            <person name="Numata K."/>
            <person name="Arakawa K."/>
        </authorList>
    </citation>
    <scope>NUCLEOTIDE SEQUENCE</scope>
</reference>
<dbReference type="Proteomes" id="UP000887159">
    <property type="component" value="Unassembled WGS sequence"/>
</dbReference>
<evidence type="ECO:0000256" key="1">
    <source>
        <dbReference type="SAM" id="MobiDB-lite"/>
    </source>
</evidence>
<comment type="caution">
    <text evidence="3">The sequence shown here is derived from an EMBL/GenBank/DDBJ whole genome shotgun (WGS) entry which is preliminary data.</text>
</comment>
<feature type="domain" description="CCHC-type" evidence="2">
    <location>
        <begin position="351"/>
        <end position="367"/>
    </location>
</feature>
<dbReference type="PANTHER" id="PTHR33273">
    <property type="entry name" value="DOMAIN-CONTAINING PROTEIN, PUTATIVE-RELATED"/>
    <property type="match status" value="1"/>
</dbReference>
<dbReference type="InterPro" id="IPR006579">
    <property type="entry name" value="Pre_C2HC_dom"/>
</dbReference>
<dbReference type="PANTHER" id="PTHR33273:SF2">
    <property type="entry name" value="ENDONUCLEASE_EXONUCLEASE_PHOSPHATASE DOMAIN-CONTAINING PROTEIN"/>
    <property type="match status" value="1"/>
</dbReference>
<feature type="compositionally biased region" description="Polar residues" evidence="1">
    <location>
        <begin position="422"/>
        <end position="436"/>
    </location>
</feature>
<feature type="compositionally biased region" description="Polar residues" evidence="1">
    <location>
        <begin position="493"/>
        <end position="506"/>
    </location>
</feature>
<sequence length="506" mass="56726">MDTGIAPATDREKCDRMLFLEEQTTYVVDRLNFLNLTLARMNAGKFRKSKEDYERILKDAEHQESLAEQQKGELLSLGSCPIQDCQFHSNLNAVQIVKQSEEEALKLQLFLANNISNLNSNVNDNNTPKNKEIKKKTNRVEGFTSPVKVAKKQKILQNYSIGVDAPINVHNKFNALAGSSAMPVSVSAAVPVATPKPPKIPFIHLKFKSNYNLVMQEITRKWPKSRSKLSGEYLKILASTADVHREITAFLTEKKEEYHAIDPIEVRPQKIVIKGLPISTDIDAIRVDLTERGFNVLKVAQLTKAKSKLKLPIFMVELKKLPGSPDIFQLEQCCFLTVKIDSFNRRPGATQCYNCNLFHHSSSNCHIKTRCLKCGEPHKTGECPIKTRIENPTCINCQQKGHLANSHRCPKFPKPKPKKGEASQNRNNKIASNSNIFSTSSATVQKGVSFAKALTKDKQMAPPLDQSEPAQSKPEATPNPPPLKKIETKIAQRMSSPKTSVSWTRY</sequence>
<accession>A0A8X7BHK4</accession>
<evidence type="ECO:0000313" key="3">
    <source>
        <dbReference type="EMBL" id="GFY31996.1"/>
    </source>
</evidence>
<feature type="region of interest" description="Disordered" evidence="1">
    <location>
        <begin position="404"/>
        <end position="436"/>
    </location>
</feature>
<dbReference type="AlphaFoldDB" id="A0A8X7BHK4"/>
<keyword evidence="4" id="KW-1185">Reference proteome</keyword>
<feature type="compositionally biased region" description="Basic residues" evidence="1">
    <location>
        <begin position="408"/>
        <end position="417"/>
    </location>
</feature>
<organism evidence="3 4">
    <name type="scientific">Trichonephila clavipes</name>
    <name type="common">Golden silk orbweaver</name>
    <name type="synonym">Nephila clavipes</name>
    <dbReference type="NCBI Taxonomy" id="2585209"/>
    <lineage>
        <taxon>Eukaryota</taxon>
        <taxon>Metazoa</taxon>
        <taxon>Ecdysozoa</taxon>
        <taxon>Arthropoda</taxon>
        <taxon>Chelicerata</taxon>
        <taxon>Arachnida</taxon>
        <taxon>Araneae</taxon>
        <taxon>Araneomorphae</taxon>
        <taxon>Entelegynae</taxon>
        <taxon>Araneoidea</taxon>
        <taxon>Nephilidae</taxon>
        <taxon>Trichonephila</taxon>
    </lineage>
</organism>
<evidence type="ECO:0000259" key="2">
    <source>
        <dbReference type="SMART" id="SM00343"/>
    </source>
</evidence>